<name>A0A7J8R863_GOSDV</name>
<dbReference type="PANTHER" id="PTHR48007">
    <property type="entry name" value="LEUCINE-RICH REPEAT RECEPTOR-LIKE PROTEIN KINASE PXC1"/>
    <property type="match status" value="1"/>
</dbReference>
<dbReference type="InterPro" id="IPR046959">
    <property type="entry name" value="PRK1-6/SRF4-like"/>
</dbReference>
<organism evidence="2 3">
    <name type="scientific">Gossypium davidsonii</name>
    <name type="common">Davidson's cotton</name>
    <name type="synonym">Gossypium klotzschianum subsp. davidsonii</name>
    <dbReference type="NCBI Taxonomy" id="34287"/>
    <lineage>
        <taxon>Eukaryota</taxon>
        <taxon>Viridiplantae</taxon>
        <taxon>Streptophyta</taxon>
        <taxon>Embryophyta</taxon>
        <taxon>Tracheophyta</taxon>
        <taxon>Spermatophyta</taxon>
        <taxon>Magnoliopsida</taxon>
        <taxon>eudicotyledons</taxon>
        <taxon>Gunneridae</taxon>
        <taxon>Pentapetalae</taxon>
        <taxon>rosids</taxon>
        <taxon>malvids</taxon>
        <taxon>Malvales</taxon>
        <taxon>Malvaceae</taxon>
        <taxon>Malvoideae</taxon>
        <taxon>Gossypium</taxon>
    </lineage>
</organism>
<dbReference type="PROSITE" id="PS50011">
    <property type="entry name" value="PROTEIN_KINASE_DOM"/>
    <property type="match status" value="1"/>
</dbReference>
<evidence type="ECO:0000313" key="2">
    <source>
        <dbReference type="EMBL" id="MBA0609961.1"/>
    </source>
</evidence>
<evidence type="ECO:0000259" key="1">
    <source>
        <dbReference type="PROSITE" id="PS50011"/>
    </source>
</evidence>
<dbReference type="PANTHER" id="PTHR48007:SF64">
    <property type="entry name" value="POLLEN RECEPTOR-LIKE KINASE 1"/>
    <property type="match status" value="1"/>
</dbReference>
<reference evidence="2 3" key="1">
    <citation type="journal article" date="2019" name="Genome Biol. Evol.">
        <title>Insights into the evolution of the New World diploid cottons (Gossypium, subgenus Houzingenia) based on genome sequencing.</title>
        <authorList>
            <person name="Grover C.E."/>
            <person name="Arick M.A. 2nd"/>
            <person name="Thrash A."/>
            <person name="Conover J.L."/>
            <person name="Sanders W.S."/>
            <person name="Peterson D.G."/>
            <person name="Frelichowski J.E."/>
            <person name="Scheffler J.A."/>
            <person name="Scheffler B.E."/>
            <person name="Wendel J.F."/>
        </authorList>
    </citation>
    <scope>NUCLEOTIDE SEQUENCE [LARGE SCALE GENOMIC DNA]</scope>
    <source>
        <strain evidence="2">27</strain>
        <tissue evidence="2">Leaf</tissue>
    </source>
</reference>
<accession>A0A7J8R863</accession>
<dbReference type="EMBL" id="JABFAC010000004">
    <property type="protein sequence ID" value="MBA0609961.1"/>
    <property type="molecule type" value="Genomic_DNA"/>
</dbReference>
<dbReference type="Gene3D" id="3.30.200.20">
    <property type="entry name" value="Phosphorylase Kinase, domain 1"/>
    <property type="match status" value="1"/>
</dbReference>
<gene>
    <name evidence="2" type="ORF">Godav_010864</name>
</gene>
<dbReference type="GO" id="GO:0005524">
    <property type="term" value="F:ATP binding"/>
    <property type="evidence" value="ECO:0007669"/>
    <property type="project" value="InterPro"/>
</dbReference>
<dbReference type="Gene3D" id="1.10.510.10">
    <property type="entry name" value="Transferase(Phosphotransferase) domain 1"/>
    <property type="match status" value="1"/>
</dbReference>
<dbReference type="GO" id="GO:0004672">
    <property type="term" value="F:protein kinase activity"/>
    <property type="evidence" value="ECO:0007669"/>
    <property type="project" value="InterPro"/>
</dbReference>
<dbReference type="InterPro" id="IPR000719">
    <property type="entry name" value="Prot_kinase_dom"/>
</dbReference>
<sequence>MVVKRHKKMNNVGKEEFIKHMENLGWLRHENVLPLVAYCYRREEKLLVSDFMENGSLAVHLHGHQTLRKAPLDWPTRLNIVKGVTKGLEYLYNELPALISPHGHLKSSNVLLNESLQPLFTDYSLIPLINPESAQELIVAYKSPEYIKHGRITKKTDVWCLGVLILEILTGKFPANFLQKGKGTEEQDLAVWVTSIVGDYENNNPEIMLKIEEVLDKDMGGVNNGDKEMMVELLKIGLNCCESDLEKRLDLKDVVERIDGLMKGKRAHGIDDDVSSHATNN</sequence>
<dbReference type="Proteomes" id="UP000593561">
    <property type="component" value="Unassembled WGS sequence"/>
</dbReference>
<dbReference type="Pfam" id="PF07714">
    <property type="entry name" value="PK_Tyr_Ser-Thr"/>
    <property type="match status" value="1"/>
</dbReference>
<dbReference type="InterPro" id="IPR001245">
    <property type="entry name" value="Ser-Thr/Tyr_kinase_cat_dom"/>
</dbReference>
<proteinExistence type="predicted"/>
<dbReference type="SUPFAM" id="SSF56112">
    <property type="entry name" value="Protein kinase-like (PK-like)"/>
    <property type="match status" value="1"/>
</dbReference>
<dbReference type="AlphaFoldDB" id="A0A7J8R863"/>
<keyword evidence="3" id="KW-1185">Reference proteome</keyword>
<comment type="caution">
    <text evidence="2">The sequence shown here is derived from an EMBL/GenBank/DDBJ whole genome shotgun (WGS) entry which is preliminary data.</text>
</comment>
<feature type="domain" description="Protein kinase" evidence="1">
    <location>
        <begin position="1"/>
        <end position="262"/>
    </location>
</feature>
<dbReference type="InterPro" id="IPR011009">
    <property type="entry name" value="Kinase-like_dom_sf"/>
</dbReference>
<evidence type="ECO:0000313" key="3">
    <source>
        <dbReference type="Proteomes" id="UP000593561"/>
    </source>
</evidence>
<protein>
    <recommendedName>
        <fullName evidence="1">Protein kinase domain-containing protein</fullName>
    </recommendedName>
</protein>